<evidence type="ECO:0000256" key="5">
    <source>
        <dbReference type="ARBA" id="ARBA00022989"/>
    </source>
</evidence>
<keyword evidence="3 7" id="KW-1003">Cell membrane</keyword>
<proteinExistence type="inferred from homology"/>
<dbReference type="PIRSF" id="PIRSF005419">
    <property type="entry name" value="FlhA"/>
    <property type="match status" value="1"/>
</dbReference>
<comment type="function">
    <text evidence="7">Required for formation of the rod structure of the flagellar apparatus. Together with FliI and FliH, may constitute the export apparatus of flagellin.</text>
</comment>
<keyword evidence="7" id="KW-0813">Transport</keyword>
<keyword evidence="4 7" id="KW-0812">Transmembrane</keyword>
<dbReference type="InterPro" id="IPR042193">
    <property type="entry name" value="FHIPEP_3"/>
</dbReference>
<keyword evidence="6 7" id="KW-0472">Membrane</keyword>
<dbReference type="InterPro" id="IPR025505">
    <property type="entry name" value="FHIPEP_CS"/>
</dbReference>
<feature type="transmembrane region" description="Helical" evidence="7">
    <location>
        <begin position="34"/>
        <end position="53"/>
    </location>
</feature>
<dbReference type="NCBIfam" id="TIGR01398">
    <property type="entry name" value="FlhA"/>
    <property type="match status" value="1"/>
</dbReference>
<dbReference type="Gene3D" id="3.40.30.60">
    <property type="entry name" value="FHIPEP family, domain 1"/>
    <property type="match status" value="1"/>
</dbReference>
<feature type="transmembrane region" description="Helical" evidence="7">
    <location>
        <begin position="280"/>
        <end position="313"/>
    </location>
</feature>
<protein>
    <recommendedName>
        <fullName evidence="7">Flagellar biosynthesis protein FlhA</fullName>
    </recommendedName>
</protein>
<dbReference type="RefSeq" id="WP_380187714.1">
    <property type="nucleotide sequence ID" value="NZ_JBHTBQ010000014.1"/>
</dbReference>
<dbReference type="Pfam" id="PF00771">
    <property type="entry name" value="FHIPEP"/>
    <property type="match status" value="1"/>
</dbReference>
<comment type="similarity">
    <text evidence="2 7">Belongs to the FHIPEP (flagella/HR/invasion proteins export pore) family.</text>
</comment>
<comment type="caution">
    <text evidence="9">The sequence shown here is derived from an EMBL/GenBank/DDBJ whole genome shotgun (WGS) entry which is preliminary data.</text>
</comment>
<feature type="transmembrane region" description="Helical" evidence="7">
    <location>
        <begin position="197"/>
        <end position="219"/>
    </location>
</feature>
<dbReference type="PANTHER" id="PTHR30161:SF1">
    <property type="entry name" value="FLAGELLAR BIOSYNTHESIS PROTEIN FLHA-RELATED"/>
    <property type="match status" value="1"/>
</dbReference>
<dbReference type="PANTHER" id="PTHR30161">
    <property type="entry name" value="FLAGELLAR EXPORT PROTEIN, MEMBRANE FLHA SUBUNIT-RELATED"/>
    <property type="match status" value="1"/>
</dbReference>
<evidence type="ECO:0000313" key="10">
    <source>
        <dbReference type="Proteomes" id="UP001596473"/>
    </source>
</evidence>
<keyword evidence="9" id="KW-0282">Flagellum</keyword>
<feature type="compositionally biased region" description="Gly residues" evidence="8">
    <location>
        <begin position="332"/>
        <end position="341"/>
    </location>
</feature>
<evidence type="ECO:0000256" key="6">
    <source>
        <dbReference type="ARBA" id="ARBA00023136"/>
    </source>
</evidence>
<dbReference type="InterPro" id="IPR042196">
    <property type="entry name" value="FHIPEP_4"/>
</dbReference>
<evidence type="ECO:0000256" key="8">
    <source>
        <dbReference type="SAM" id="MobiDB-lite"/>
    </source>
</evidence>
<keyword evidence="7" id="KW-1005">Bacterial flagellum biogenesis</keyword>
<dbReference type="EMBL" id="JBHTBQ010000014">
    <property type="protein sequence ID" value="MFC7420082.1"/>
    <property type="molecule type" value="Genomic_DNA"/>
</dbReference>
<feature type="transmembrane region" description="Helical" evidence="7">
    <location>
        <begin position="7"/>
        <end position="28"/>
    </location>
</feature>
<feature type="transmembrane region" description="Helical" evidence="7">
    <location>
        <begin position="239"/>
        <end position="259"/>
    </location>
</feature>
<evidence type="ECO:0000313" key="9">
    <source>
        <dbReference type="EMBL" id="MFC7420082.1"/>
    </source>
</evidence>
<keyword evidence="7" id="KW-1006">Bacterial flagellum protein export</keyword>
<keyword evidence="5 7" id="KW-1133">Transmembrane helix</keyword>
<evidence type="ECO:0000256" key="7">
    <source>
        <dbReference type="RuleBase" id="RU364093"/>
    </source>
</evidence>
<accession>A0ABW2R1Q6</accession>
<evidence type="ECO:0000256" key="4">
    <source>
        <dbReference type="ARBA" id="ARBA00022692"/>
    </source>
</evidence>
<keyword evidence="9" id="KW-0969">Cilium</keyword>
<comment type="caution">
    <text evidence="7">Lacks conserved residue(s) required for the propagation of feature annotation.</text>
</comment>
<dbReference type="InterPro" id="IPR001712">
    <property type="entry name" value="T3SS_FHIPEP"/>
</dbReference>
<feature type="region of interest" description="Disordered" evidence="8">
    <location>
        <begin position="330"/>
        <end position="350"/>
    </location>
</feature>
<evidence type="ECO:0000256" key="1">
    <source>
        <dbReference type="ARBA" id="ARBA00004651"/>
    </source>
</evidence>
<feature type="transmembrane region" description="Helical" evidence="7">
    <location>
        <begin position="105"/>
        <end position="128"/>
    </location>
</feature>
<dbReference type="PROSITE" id="PS00994">
    <property type="entry name" value="FHIPEP"/>
    <property type="match status" value="1"/>
</dbReference>
<reference evidence="10" key="1">
    <citation type="journal article" date="2019" name="Int. J. Syst. Evol. Microbiol.">
        <title>The Global Catalogue of Microorganisms (GCM) 10K type strain sequencing project: providing services to taxonomists for standard genome sequencing and annotation.</title>
        <authorList>
            <consortium name="The Broad Institute Genomics Platform"/>
            <consortium name="The Broad Institute Genome Sequencing Center for Infectious Disease"/>
            <person name="Wu L."/>
            <person name="Ma J."/>
        </authorList>
    </citation>
    <scope>NUCLEOTIDE SEQUENCE [LARGE SCALE GENOMIC DNA]</scope>
    <source>
        <strain evidence="10">CCUG 62945</strain>
    </source>
</reference>
<evidence type="ECO:0000256" key="2">
    <source>
        <dbReference type="ARBA" id="ARBA00008835"/>
    </source>
</evidence>
<gene>
    <name evidence="7 9" type="primary">flhA</name>
    <name evidence="9" type="ORF">ACFQNF_09305</name>
</gene>
<keyword evidence="7" id="KW-0653">Protein transport</keyword>
<dbReference type="Gene3D" id="1.10.8.540">
    <property type="entry name" value="FHIPEP family, domain 3"/>
    <property type="match status" value="1"/>
</dbReference>
<dbReference type="InterPro" id="IPR042194">
    <property type="entry name" value="FHIPEP_1"/>
</dbReference>
<comment type="subcellular location">
    <subcellularLocation>
        <location evidence="1 7">Cell membrane</location>
        <topology evidence="1 7">Multi-pass membrane protein</topology>
    </subcellularLocation>
</comment>
<keyword evidence="9" id="KW-0966">Cell projection</keyword>
<dbReference type="InterPro" id="IPR006301">
    <property type="entry name" value="FlhA"/>
</dbReference>
<name>A0ABW2R1Q6_9NEIS</name>
<dbReference type="Proteomes" id="UP001596473">
    <property type="component" value="Unassembled WGS sequence"/>
</dbReference>
<keyword evidence="10" id="KW-1185">Reference proteome</keyword>
<dbReference type="Gene3D" id="3.40.50.12790">
    <property type="entry name" value="FHIPEP family, domain 4"/>
    <property type="match status" value="1"/>
</dbReference>
<evidence type="ECO:0000256" key="3">
    <source>
        <dbReference type="ARBA" id="ARBA00022475"/>
    </source>
</evidence>
<organism evidence="9 10">
    <name type="scientific">Iodobacter arcticus</name>
    <dbReference type="NCBI Taxonomy" id="590593"/>
    <lineage>
        <taxon>Bacteria</taxon>
        <taxon>Pseudomonadati</taxon>
        <taxon>Pseudomonadota</taxon>
        <taxon>Betaproteobacteria</taxon>
        <taxon>Neisseriales</taxon>
        <taxon>Chitinibacteraceae</taxon>
        <taxon>Iodobacter</taxon>
    </lineage>
</organism>
<dbReference type="PRINTS" id="PR00949">
    <property type="entry name" value="TYPE3IMAPROT"/>
</dbReference>
<sequence length="695" mass="74428">MWRTFNYSKLAGPILVLMVLGMMVLPLPALALDFFFTFNIAISIIVLMVALYTRKPLEFSSFPTVLLFTTLLRLSLNIASTKLILTEGHNGADAAGKVIEAFGHVLIGDNLAVGIIGFVILTIINFVVITKGAGRIAEVSARFTLDAMPGKQMAIDADLNAGMIGEEDARRRRSEISQESNFFGSMDGASKFVRGDAVAGIMIMVINLIGGLIVGMAQHDLPFAEAGKTYSMLTIGDGLVAQIPGLIISVAAGIVVSRVGDGEDLSEQILGQMFSQPQVLYITSGVLGILGIIPGMPHTAFLLMSAILGGIAWQLDQRNNATALQTAAADGGAAGPAGAPGGAPAATPPLQEVSWNDVQPVDPVGLEVGYRLIPLVDRNQDGELLRRIRGIRKKIAQELGFLVPSVHIRDNLELKPNQYRIQLKGVDVGTGEAFAAQWLAINPGNAIGQLPGTPTQDPTFGLPAVWIDGSLRDQAQAFGYTVVDASTVVATHISNILQSHSAELLGREEVQQLLEHFGKEAPKLLEDLVPKIIPVGTLQKVLQNLLEEGMHIRDLRSILETLAEHIVRTQNIDELTAAVRVALGRAIVHQLFPGENELQVVTLEPQLENILLSAVSGNSQGGLEPGLAERVLKQASELSEQLEQQGLSTVLIAPAQLRPMLSRFLRRSIPGLRVIAHTEIPDSKTIRIVGMLGAN</sequence>